<keyword evidence="4" id="KW-1185">Reference proteome</keyword>
<dbReference type="InterPro" id="IPR027417">
    <property type="entry name" value="P-loop_NTPase"/>
</dbReference>
<dbReference type="GO" id="GO:0005737">
    <property type="term" value="C:cytoplasm"/>
    <property type="evidence" value="ECO:0007669"/>
    <property type="project" value="TreeGrafter"/>
</dbReference>
<keyword evidence="2" id="KW-0067">ATP-binding</keyword>
<sequence>MRVAAEENAASRLRNVQFLYRNHPAIDVIRLATFFTIWLILPPPITSPSPRNPALPAWIRSPLRTLRQRLTSRAVPEHAAGSAIRRFFADKAREQGYTLSQGQQGVIAAMAEQATRLASGQARSLYLHGQVGRGKSWLLDGFYSALGDVPRRRLHFHDFFARLHQGMFEHRHQDDALALSLDHLLGDCRVLCFDEFHVHDIGDAMLLTRLYQALFARGIFVLVTSNYPPAGLLPNPLYHQRFEPVIRLIEARMQVLEVGGEQDYRALPDAGRQQRFSQGHYVWPGTAQQLDSLGFAEPAQAVVLEVNKRRLHARVRDERSVVFDFAGLCEQATAVIDYLELIQRFEHWTIEGLPDLEDCSIAAQQRFINLVDVLYDRDRPLLLIGARPLAESLGGSVADLARTRSRLGQLRQIGPPPSTVIS</sequence>
<keyword evidence="3" id="KW-0131">Cell cycle</keyword>
<dbReference type="GO" id="GO:0016887">
    <property type="term" value="F:ATP hydrolysis activity"/>
    <property type="evidence" value="ECO:0007669"/>
    <property type="project" value="InterPro"/>
</dbReference>
<dbReference type="GO" id="GO:0005524">
    <property type="term" value="F:ATP binding"/>
    <property type="evidence" value="ECO:0007669"/>
    <property type="project" value="UniProtKB-KW"/>
</dbReference>
<keyword evidence="3" id="KW-0132">Cell division</keyword>
<dbReference type="GO" id="GO:0051301">
    <property type="term" value="P:cell division"/>
    <property type="evidence" value="ECO:0007669"/>
    <property type="project" value="UniProtKB-KW"/>
</dbReference>
<dbReference type="EMBL" id="FZOL01000011">
    <property type="protein sequence ID" value="SNS62816.1"/>
    <property type="molecule type" value="Genomic_DNA"/>
</dbReference>
<dbReference type="Pfam" id="PF03969">
    <property type="entry name" value="AFG1_ATPase"/>
    <property type="match status" value="1"/>
</dbReference>
<dbReference type="SUPFAM" id="SSF52540">
    <property type="entry name" value="P-loop containing nucleoside triphosphate hydrolases"/>
    <property type="match status" value="1"/>
</dbReference>
<dbReference type="GO" id="GO:0032153">
    <property type="term" value="C:cell division site"/>
    <property type="evidence" value="ECO:0007669"/>
    <property type="project" value="TreeGrafter"/>
</dbReference>
<dbReference type="Proteomes" id="UP000198407">
    <property type="component" value="Unassembled WGS sequence"/>
</dbReference>
<dbReference type="Gene3D" id="3.40.50.300">
    <property type="entry name" value="P-loop containing nucleotide triphosphate hydrolases"/>
    <property type="match status" value="1"/>
</dbReference>
<evidence type="ECO:0000313" key="4">
    <source>
        <dbReference type="Proteomes" id="UP000198407"/>
    </source>
</evidence>
<dbReference type="AlphaFoldDB" id="A0A239G066"/>
<reference evidence="4" key="1">
    <citation type="submission" date="2017-06" db="EMBL/GenBank/DDBJ databases">
        <authorList>
            <person name="Varghese N."/>
            <person name="Submissions S."/>
        </authorList>
    </citation>
    <scope>NUCLEOTIDE SEQUENCE [LARGE SCALE GENOMIC DNA]</scope>
    <source>
        <strain evidence="4">DSM 22348</strain>
    </source>
</reference>
<organism evidence="3 4">
    <name type="scientific">Pseudomonas japonica</name>
    <dbReference type="NCBI Taxonomy" id="256466"/>
    <lineage>
        <taxon>Bacteria</taxon>
        <taxon>Pseudomonadati</taxon>
        <taxon>Pseudomonadota</taxon>
        <taxon>Gammaproteobacteria</taxon>
        <taxon>Pseudomonadales</taxon>
        <taxon>Pseudomonadaceae</taxon>
        <taxon>Pseudomonas</taxon>
    </lineage>
</organism>
<dbReference type="InterPro" id="IPR005654">
    <property type="entry name" value="ATPase_AFG1-like"/>
</dbReference>
<gene>
    <name evidence="3" type="ORF">SAMN05444352_11196</name>
</gene>
<dbReference type="PANTHER" id="PTHR12169:SF6">
    <property type="entry name" value="AFG1-LIKE ATPASE"/>
    <property type="match status" value="1"/>
</dbReference>
<keyword evidence="1" id="KW-0547">Nucleotide-binding</keyword>
<accession>A0A239G066</accession>
<dbReference type="STRING" id="1215104.GCA_000730585_00776"/>
<dbReference type="PANTHER" id="PTHR12169">
    <property type="entry name" value="ATPASE N2B"/>
    <property type="match status" value="1"/>
</dbReference>
<evidence type="ECO:0000313" key="3">
    <source>
        <dbReference type="EMBL" id="SNS62816.1"/>
    </source>
</evidence>
<dbReference type="NCBIfam" id="NF040713">
    <property type="entry name" value="ZapE"/>
    <property type="match status" value="1"/>
</dbReference>
<evidence type="ECO:0000256" key="2">
    <source>
        <dbReference type="ARBA" id="ARBA00022840"/>
    </source>
</evidence>
<evidence type="ECO:0000256" key="1">
    <source>
        <dbReference type="ARBA" id="ARBA00022741"/>
    </source>
</evidence>
<name>A0A239G066_9PSED</name>
<protein>
    <submittedName>
        <fullName evidence="3">Cell division protein ZapE</fullName>
    </submittedName>
</protein>
<proteinExistence type="predicted"/>